<dbReference type="Pfam" id="PF04977">
    <property type="entry name" value="DivIC"/>
    <property type="match status" value="1"/>
</dbReference>
<sequence length="265" mass="28403">MARMRGPGLRICSGSRADRPCRPVGEKRSGSLEEAWSAYQARRQRRGSIVTTHGSGMTPPRLPGPRKPAARATTPTGSTKAASSKPSSTKSSSSKAKPAGSTTTLPARKPRTDTRPAQFPTDETAVGSWLRGLRLSGFSFVMLGILVLAVVVLAPSVRTYAEQRQQIDALSATVAEQEAAVDAQKAERERWNDRTFVTTQARERLSYVMPGDISFLVINDTGTAVDADADTAPISTAIQDTEIDWVDSVFRSVMTAGLAPQEAAQ</sequence>
<dbReference type="OrthoDB" id="5187715at2"/>
<keyword evidence="3" id="KW-0472">Membrane</keyword>
<name>A0A317ZSL4_9MICO</name>
<accession>A0A317ZSL4</accession>
<keyword evidence="3" id="KW-0812">Transmembrane</keyword>
<feature type="compositionally biased region" description="Basic and acidic residues" evidence="2">
    <location>
        <begin position="16"/>
        <end position="31"/>
    </location>
</feature>
<keyword evidence="5" id="KW-1185">Reference proteome</keyword>
<keyword evidence="1" id="KW-0175">Coiled coil</keyword>
<protein>
    <recommendedName>
        <fullName evidence="6">Septum formation initiator</fullName>
    </recommendedName>
</protein>
<evidence type="ECO:0000313" key="4">
    <source>
        <dbReference type="EMBL" id="PXA68099.1"/>
    </source>
</evidence>
<dbReference type="EMBL" id="QHLY01000012">
    <property type="protein sequence ID" value="PXA68099.1"/>
    <property type="molecule type" value="Genomic_DNA"/>
</dbReference>
<dbReference type="AlphaFoldDB" id="A0A317ZSL4"/>
<feature type="transmembrane region" description="Helical" evidence="3">
    <location>
        <begin position="138"/>
        <end position="157"/>
    </location>
</feature>
<gene>
    <name evidence="4" type="ORF">CTB96_15805</name>
</gene>
<dbReference type="InterPro" id="IPR007060">
    <property type="entry name" value="FtsL/DivIC"/>
</dbReference>
<feature type="compositionally biased region" description="Low complexity" evidence="2">
    <location>
        <begin position="76"/>
        <end position="104"/>
    </location>
</feature>
<evidence type="ECO:0000256" key="2">
    <source>
        <dbReference type="SAM" id="MobiDB-lite"/>
    </source>
</evidence>
<evidence type="ECO:0000256" key="3">
    <source>
        <dbReference type="SAM" id="Phobius"/>
    </source>
</evidence>
<keyword evidence="3" id="KW-1133">Transmembrane helix</keyword>
<dbReference type="Proteomes" id="UP000246722">
    <property type="component" value="Unassembled WGS sequence"/>
</dbReference>
<feature type="coiled-coil region" evidence="1">
    <location>
        <begin position="160"/>
        <end position="194"/>
    </location>
</feature>
<organism evidence="4 5">
    <name type="scientific">Cryobacterium arcticum</name>
    <dbReference type="NCBI Taxonomy" id="670052"/>
    <lineage>
        <taxon>Bacteria</taxon>
        <taxon>Bacillati</taxon>
        <taxon>Actinomycetota</taxon>
        <taxon>Actinomycetes</taxon>
        <taxon>Micrococcales</taxon>
        <taxon>Microbacteriaceae</taxon>
        <taxon>Cryobacterium</taxon>
    </lineage>
</organism>
<proteinExistence type="predicted"/>
<reference evidence="4 5" key="1">
    <citation type="submission" date="2018-05" db="EMBL/GenBank/DDBJ databases">
        <title>Genetic diversity of glacier-inhabiting Cryobacterium bacteria in China and description of Cryobacterium mengkeensis sp. nov. and Arthrobacter glacialis sp. nov.</title>
        <authorList>
            <person name="Liu Q."/>
            <person name="Xin Y.-H."/>
        </authorList>
    </citation>
    <scope>NUCLEOTIDE SEQUENCE [LARGE SCALE GENOMIC DNA]</scope>
    <source>
        <strain evidence="4 5">SK-1</strain>
    </source>
</reference>
<evidence type="ECO:0000313" key="5">
    <source>
        <dbReference type="Proteomes" id="UP000246722"/>
    </source>
</evidence>
<evidence type="ECO:0008006" key="6">
    <source>
        <dbReference type="Google" id="ProtNLM"/>
    </source>
</evidence>
<evidence type="ECO:0000256" key="1">
    <source>
        <dbReference type="SAM" id="Coils"/>
    </source>
</evidence>
<feature type="region of interest" description="Disordered" evidence="2">
    <location>
        <begin position="1"/>
        <end position="120"/>
    </location>
</feature>
<comment type="caution">
    <text evidence="4">The sequence shown here is derived from an EMBL/GenBank/DDBJ whole genome shotgun (WGS) entry which is preliminary data.</text>
</comment>